<evidence type="ECO:0000256" key="2">
    <source>
        <dbReference type="SAM" id="MobiDB-lite"/>
    </source>
</evidence>
<feature type="domain" description="GH16" evidence="4">
    <location>
        <begin position="54"/>
        <end position="280"/>
    </location>
</feature>
<keyword evidence="1" id="KW-0539">Nucleus</keyword>
<dbReference type="InterPro" id="IPR000757">
    <property type="entry name" value="Beta-glucanase-like"/>
</dbReference>
<feature type="signal peptide" evidence="3">
    <location>
        <begin position="1"/>
        <end position="17"/>
    </location>
</feature>
<protein>
    <recommendedName>
        <fullName evidence="8">GH16 domain-containing protein</fullName>
    </recommendedName>
</protein>
<sequence length="1237" mass="134768">MIVSLVILITMVRLASSACDCGYSLQGFEGEGLVVFMDRLETNFSQLQSIAQSHDWVAQEFTVSAEDGRGNYSKAFEPSNVVIQATQPQGEPGRDPGVELHVSSVISKENAIPASEIDTMRLDLHWGSFRAGMKLTDTRGTCAAFFWYFNDTQEIDVEFLSQEFDHGGGVYPINLVVQSMASLEAGYDASKTGNFKRVNLEFDPTDTFHEYRFDYIPGHVLFYADSKLLAQMEGSDMPSAGGHLILQHWSNGNPLWSGGPPTKEATVTVNYVESKAMPTEPFLDIVLTNHTDSKSLFAHVTGRDEQGVVMLLADGETIHHPKSPSEILQPLDADIAIPVGGPGAQKTVRIPHIFGGRIWFCKGTPLTFLLNPGPAVVEPSVMNPTDPNFDADWGFCEFTYNNDQLYINVSYVDFVSLPIGLELENEAGQATHVPGLPKDGLNQVCEGLKRQGEKDGAGWEKLVVKSKSGSNLRALSINAAAELHPGLLEDYFAPEIDAAWKRYENEDIEINTQAEWGDVKGRVHHGNLVFKDVGKDKLKFSFEKPSTRDIVSCSSGPFAGGPDVTPAQLNVGARLAAALNRTTLSANCRQPEGEKCDQKEPACTQCSKKGIACPGYRNLVDLMFRDESSHVIKKVKSKRTQPRVPPRSNPAGQGLPTPFPSPLIPAEPIYSSPTLATDSISGGVLSSVPKAESPDKANDRRARNHAARCRRPVLSALNNDWSRSPSEISESVFDIIDSGGSSKLDTPLEGALSPELQDRGISFFFSRYVAANSGSPQNYVFIYDVWKPPDSAQSQLCPVSVSMAAVGLAECSQSLRSSELMIRAQESYAIALGLTQRALRDPIEVVKDTTMLAVLILGTYEFVSGYSAHTMRAWQDHVNGAAALASIRGATQFRSKAGARMFIMLCQTVLISCIQSGLPMPETLIDLRRQIPPSEELMGPDFCVAYPIYKALQVRHDIRSGTLADLDDMIIATSNVQEEISSVLTGLPEGWRYHRVQLTQPDPRVLGQICHVYTGLLQSTTWNMVRGIRMLLLETFVEKLCAVFESSGGSAKSKTHLQILARSVRLLKMLGQSIAASIPQHLGVVSIRDINSQKDPAHTVSLAAKKQASRVLSTSLVQDIRFATGDDVSSSGGSPIMFDPTQSTATADDATRFMSLASTNNTIIWPLYMLGMSSACAPETKQYAIEGLYAIHREAGLEQARVVAGLLQEQQVSPSIRSSSLLNELPSIDSSALPSIV</sequence>
<evidence type="ECO:0000313" key="7">
    <source>
        <dbReference type="Proteomes" id="UP000693738"/>
    </source>
</evidence>
<dbReference type="Pfam" id="PF16483">
    <property type="entry name" value="Glyco_hydro_64"/>
    <property type="match status" value="1"/>
</dbReference>
<dbReference type="PROSITE" id="PS52006">
    <property type="entry name" value="GH64"/>
    <property type="match status" value="1"/>
</dbReference>
<evidence type="ECO:0008006" key="8">
    <source>
        <dbReference type="Google" id="ProtNLM"/>
    </source>
</evidence>
<comment type="caution">
    <text evidence="6">The sequence shown here is derived from an EMBL/GenBank/DDBJ whole genome shotgun (WGS) entry which is preliminary data.</text>
</comment>
<feature type="compositionally biased region" description="Basic and acidic residues" evidence="2">
    <location>
        <begin position="692"/>
        <end position="701"/>
    </location>
</feature>
<dbReference type="GO" id="GO:0005975">
    <property type="term" value="P:carbohydrate metabolic process"/>
    <property type="evidence" value="ECO:0007669"/>
    <property type="project" value="InterPro"/>
</dbReference>
<dbReference type="GO" id="GO:0000981">
    <property type="term" value="F:DNA-binding transcription factor activity, RNA polymerase II-specific"/>
    <property type="evidence" value="ECO:0007669"/>
    <property type="project" value="InterPro"/>
</dbReference>
<dbReference type="EMBL" id="CAJSTJ010000170">
    <property type="protein sequence ID" value="CAG7564647.1"/>
    <property type="molecule type" value="Genomic_DNA"/>
</dbReference>
<dbReference type="PROSITE" id="PS51762">
    <property type="entry name" value="GH16_2"/>
    <property type="match status" value="1"/>
</dbReference>
<keyword evidence="3" id="KW-0732">Signal</keyword>
<feature type="region of interest" description="Disordered" evidence="2">
    <location>
        <begin position="681"/>
        <end position="705"/>
    </location>
</feature>
<feature type="domain" description="GH64" evidence="5">
    <location>
        <begin position="264"/>
        <end position="616"/>
    </location>
</feature>
<evidence type="ECO:0000259" key="5">
    <source>
        <dbReference type="PROSITE" id="PS52006"/>
    </source>
</evidence>
<feature type="chain" id="PRO_5035191155" description="GH16 domain-containing protein" evidence="3">
    <location>
        <begin position="18"/>
        <end position="1237"/>
    </location>
</feature>
<dbReference type="InterPro" id="IPR032477">
    <property type="entry name" value="Glyco_hydro_64"/>
</dbReference>
<dbReference type="PANTHER" id="PTHR38165">
    <property type="match status" value="1"/>
</dbReference>
<feature type="region of interest" description="Disordered" evidence="2">
    <location>
        <begin position="634"/>
        <end position="657"/>
    </location>
</feature>
<accession>A0A8J2J1D6</accession>
<organism evidence="6 7">
    <name type="scientific">Fusarium equiseti</name>
    <name type="common">Fusarium scirpi</name>
    <dbReference type="NCBI Taxonomy" id="61235"/>
    <lineage>
        <taxon>Eukaryota</taxon>
        <taxon>Fungi</taxon>
        <taxon>Dikarya</taxon>
        <taxon>Ascomycota</taxon>
        <taxon>Pezizomycotina</taxon>
        <taxon>Sordariomycetes</taxon>
        <taxon>Hypocreomycetidae</taxon>
        <taxon>Hypocreales</taxon>
        <taxon>Nectriaceae</taxon>
        <taxon>Fusarium</taxon>
        <taxon>Fusarium incarnatum-equiseti species complex</taxon>
    </lineage>
</organism>
<evidence type="ECO:0000256" key="1">
    <source>
        <dbReference type="ARBA" id="ARBA00023242"/>
    </source>
</evidence>
<evidence type="ECO:0000259" key="4">
    <source>
        <dbReference type="PROSITE" id="PS51762"/>
    </source>
</evidence>
<dbReference type="AlphaFoldDB" id="A0A8J2J1D6"/>
<dbReference type="PANTHER" id="PTHR38165:SF1">
    <property type="entry name" value="GLUCANASE B"/>
    <property type="match status" value="1"/>
</dbReference>
<dbReference type="CDD" id="cd00413">
    <property type="entry name" value="Glyco_hydrolase_16"/>
    <property type="match status" value="1"/>
</dbReference>
<evidence type="ECO:0000313" key="6">
    <source>
        <dbReference type="EMBL" id="CAG7564647.1"/>
    </source>
</evidence>
<reference evidence="6" key="1">
    <citation type="submission" date="2021-05" db="EMBL/GenBank/DDBJ databases">
        <authorList>
            <person name="Khan N."/>
        </authorList>
    </citation>
    <scope>NUCLEOTIDE SEQUENCE</scope>
</reference>
<gene>
    <name evidence="6" type="ORF">FEQUK3_LOCUS10373</name>
</gene>
<dbReference type="CDD" id="cd00067">
    <property type="entry name" value="GAL4"/>
    <property type="match status" value="1"/>
</dbReference>
<dbReference type="InterPro" id="IPR021858">
    <property type="entry name" value="Fun_TF"/>
</dbReference>
<name>A0A8J2J1D6_FUSEQ</name>
<dbReference type="GO" id="GO:0004553">
    <property type="term" value="F:hydrolase activity, hydrolyzing O-glycosyl compounds"/>
    <property type="evidence" value="ECO:0007669"/>
    <property type="project" value="InterPro"/>
</dbReference>
<dbReference type="Pfam" id="PF00722">
    <property type="entry name" value="Glyco_hydro_16"/>
    <property type="match status" value="1"/>
</dbReference>
<dbReference type="InterPro" id="IPR037398">
    <property type="entry name" value="Glyco_hydro_64_fam"/>
</dbReference>
<proteinExistence type="predicted"/>
<dbReference type="Pfam" id="PF11951">
    <property type="entry name" value="Fungal_trans_2"/>
    <property type="match status" value="1"/>
</dbReference>
<dbReference type="GO" id="GO:0008270">
    <property type="term" value="F:zinc ion binding"/>
    <property type="evidence" value="ECO:0007669"/>
    <property type="project" value="InterPro"/>
</dbReference>
<evidence type="ECO:0000256" key="3">
    <source>
        <dbReference type="SAM" id="SignalP"/>
    </source>
</evidence>
<dbReference type="InterPro" id="IPR001138">
    <property type="entry name" value="Zn2Cys6_DnaBD"/>
</dbReference>
<dbReference type="Proteomes" id="UP000693738">
    <property type="component" value="Unassembled WGS sequence"/>
</dbReference>